<keyword evidence="6" id="KW-1185">Reference proteome</keyword>
<evidence type="ECO:0000313" key="6">
    <source>
        <dbReference type="Proteomes" id="UP000708148"/>
    </source>
</evidence>
<keyword evidence="3" id="KW-1133">Transmembrane helix</keyword>
<name>A0A8S1IYR3_9CHLO</name>
<comment type="caution">
    <text evidence="5">The sequence shown here is derived from an EMBL/GenBank/DDBJ whole genome shotgun (WGS) entry which is preliminary data.</text>
</comment>
<dbReference type="InterPro" id="IPR003339">
    <property type="entry name" value="ABC/ECF_trnsptr_transmembrane"/>
</dbReference>
<dbReference type="PANTHER" id="PTHR33514:SF13">
    <property type="entry name" value="PROTEIN ABCI12, CHLOROPLASTIC"/>
    <property type="match status" value="1"/>
</dbReference>
<dbReference type="EMBL" id="CAJHUC010001171">
    <property type="protein sequence ID" value="CAD7700080.1"/>
    <property type="molecule type" value="Genomic_DNA"/>
</dbReference>
<evidence type="ECO:0008006" key="7">
    <source>
        <dbReference type="Google" id="ProtNLM"/>
    </source>
</evidence>
<evidence type="ECO:0000256" key="2">
    <source>
        <dbReference type="ARBA" id="ARBA00022692"/>
    </source>
</evidence>
<dbReference type="GO" id="GO:0005886">
    <property type="term" value="C:plasma membrane"/>
    <property type="evidence" value="ECO:0007669"/>
    <property type="project" value="UniProtKB-ARBA"/>
</dbReference>
<proteinExistence type="predicted"/>
<evidence type="ECO:0000256" key="4">
    <source>
        <dbReference type="ARBA" id="ARBA00023136"/>
    </source>
</evidence>
<dbReference type="CDD" id="cd16914">
    <property type="entry name" value="EcfT"/>
    <property type="match status" value="1"/>
</dbReference>
<sequence length="398" mass="42999">MGRQVRPETCAHFGTLSRRSCGWLGNGVPKPLCRLATARAGVRSNGIKPGELAAGGGGDAAAVGSCGRRRAVKPPLERRAVRMAVGTQLAGQKDMPLQQKALSGLLGLSSLPYSSYLRSPQTFLHRVDARIKQAGVVLIIWSLVGGSQVRQATIALSLLTLTMATLPRRTWSQQLRPVAIMGIFYFIITSLFADGAPPVTQTRSLPTSMDATLLPIAADSRYSYVIFRFLFLTVTQKSVKLAVSTVCLIFVALQSASLCLTTTPPEELAFSLRWFLRPWEAIGMPVKEITLTLLLSLRFLTVAFDEVRNLALGVAVRGLNWRALGLGGSLRVLGGAIVQLFRKLFSTCENVAQAMQARGFTGPQTHRLYLMESQQVDVVANVLAIVGLGALLGLTRLI</sequence>
<evidence type="ECO:0000313" key="5">
    <source>
        <dbReference type="EMBL" id="CAD7700080.1"/>
    </source>
</evidence>
<dbReference type="Pfam" id="PF02361">
    <property type="entry name" value="CbiQ"/>
    <property type="match status" value="1"/>
</dbReference>
<dbReference type="Proteomes" id="UP000708148">
    <property type="component" value="Unassembled WGS sequence"/>
</dbReference>
<organism evidence="5 6">
    <name type="scientific">Ostreobium quekettii</name>
    <dbReference type="NCBI Taxonomy" id="121088"/>
    <lineage>
        <taxon>Eukaryota</taxon>
        <taxon>Viridiplantae</taxon>
        <taxon>Chlorophyta</taxon>
        <taxon>core chlorophytes</taxon>
        <taxon>Ulvophyceae</taxon>
        <taxon>TCBD clade</taxon>
        <taxon>Bryopsidales</taxon>
        <taxon>Ostreobineae</taxon>
        <taxon>Ostreobiaceae</taxon>
        <taxon>Ostreobium</taxon>
    </lineage>
</organism>
<gene>
    <name evidence="5" type="ORF">OSTQU699_LOCUS5439</name>
</gene>
<accession>A0A8S1IYR3</accession>
<evidence type="ECO:0000256" key="3">
    <source>
        <dbReference type="ARBA" id="ARBA00022989"/>
    </source>
</evidence>
<dbReference type="PANTHER" id="PTHR33514">
    <property type="entry name" value="PROTEIN ABCI12, CHLOROPLASTIC"/>
    <property type="match status" value="1"/>
</dbReference>
<comment type="subcellular location">
    <subcellularLocation>
        <location evidence="1">Membrane</location>
        <topology evidence="1">Multi-pass membrane protein</topology>
    </subcellularLocation>
</comment>
<dbReference type="OrthoDB" id="2019294at2759"/>
<keyword evidence="4" id="KW-0472">Membrane</keyword>
<protein>
    <recommendedName>
        <fullName evidence="7">Cobalt transport protein</fullName>
    </recommendedName>
</protein>
<reference evidence="5" key="1">
    <citation type="submission" date="2020-12" db="EMBL/GenBank/DDBJ databases">
        <authorList>
            <person name="Iha C."/>
        </authorList>
    </citation>
    <scope>NUCLEOTIDE SEQUENCE</scope>
</reference>
<keyword evidence="2" id="KW-0812">Transmembrane</keyword>
<dbReference type="AlphaFoldDB" id="A0A8S1IYR3"/>
<evidence type="ECO:0000256" key="1">
    <source>
        <dbReference type="ARBA" id="ARBA00004141"/>
    </source>
</evidence>
<dbReference type="GO" id="GO:0009507">
    <property type="term" value="C:chloroplast"/>
    <property type="evidence" value="ECO:0007669"/>
    <property type="project" value="TreeGrafter"/>
</dbReference>